<proteinExistence type="predicted"/>
<dbReference type="KEGG" id="cfer:D4Z93_05430"/>
<evidence type="ECO:0000259" key="1">
    <source>
        <dbReference type="Pfam" id="PF07561"/>
    </source>
</evidence>
<dbReference type="Pfam" id="PF07561">
    <property type="entry name" value="DUF1540"/>
    <property type="match status" value="1"/>
</dbReference>
<accession>A0A386H3B6</accession>
<gene>
    <name evidence="2" type="ORF">D4Z93_05430</name>
</gene>
<name>A0A386H3B6_9CLOT</name>
<dbReference type="AlphaFoldDB" id="A0A386H3B6"/>
<sequence>MDNNCRMQVKCGVDSCHYWQDSMCHADQLEVNPMSGKANPHTSDDTCCKTFKPCR</sequence>
<dbReference type="EMBL" id="CP032416">
    <property type="protein sequence ID" value="AYD39985.1"/>
    <property type="molecule type" value="Genomic_DNA"/>
</dbReference>
<protein>
    <submittedName>
        <fullName evidence="2">DUF1540 domain-containing protein</fullName>
    </submittedName>
</protein>
<reference evidence="2 3" key="1">
    <citation type="journal article" date="2019" name="Int. J. Syst. Evol. Microbiol.">
        <title>Clostridium fermenticellae sp. nov., isolated from the mud in a fermentation cellar for the production of the Chinese liquor, baijiu.</title>
        <authorList>
            <person name="Xu P.X."/>
            <person name="Chai L.J."/>
            <person name="Qiu T."/>
            <person name="Zhang X.J."/>
            <person name="Lu Z.M."/>
            <person name="Xiao C."/>
            <person name="Wang S.T."/>
            <person name="Shen C.H."/>
            <person name="Shi J.S."/>
            <person name="Xu Z.H."/>
        </authorList>
    </citation>
    <scope>NUCLEOTIDE SEQUENCE [LARGE SCALE GENOMIC DNA]</scope>
    <source>
        <strain evidence="2 3">JN500901</strain>
    </source>
</reference>
<evidence type="ECO:0000313" key="2">
    <source>
        <dbReference type="EMBL" id="AYD39985.1"/>
    </source>
</evidence>
<keyword evidence="3" id="KW-1185">Reference proteome</keyword>
<feature type="domain" description="DUF1540" evidence="1">
    <location>
        <begin position="9"/>
        <end position="51"/>
    </location>
</feature>
<dbReference type="Proteomes" id="UP000266301">
    <property type="component" value="Chromosome"/>
</dbReference>
<dbReference type="OrthoDB" id="1684758at2"/>
<dbReference type="InterPro" id="IPR011437">
    <property type="entry name" value="DUF1540"/>
</dbReference>
<dbReference type="RefSeq" id="WP_119971067.1">
    <property type="nucleotide sequence ID" value="NZ_CP032416.1"/>
</dbReference>
<evidence type="ECO:0000313" key="3">
    <source>
        <dbReference type="Proteomes" id="UP000266301"/>
    </source>
</evidence>
<organism evidence="2 3">
    <name type="scientific">Clostridium fermenticellae</name>
    <dbReference type="NCBI Taxonomy" id="2068654"/>
    <lineage>
        <taxon>Bacteria</taxon>
        <taxon>Bacillati</taxon>
        <taxon>Bacillota</taxon>
        <taxon>Clostridia</taxon>
        <taxon>Eubacteriales</taxon>
        <taxon>Clostridiaceae</taxon>
        <taxon>Clostridium</taxon>
    </lineage>
</organism>